<name>A0A1D9P2Y9_9FIRM</name>
<evidence type="ECO:0000313" key="5">
    <source>
        <dbReference type="Proteomes" id="UP000179284"/>
    </source>
</evidence>
<feature type="domain" description="Helicase C-terminal" evidence="3">
    <location>
        <begin position="863"/>
        <end position="1022"/>
    </location>
</feature>
<keyword evidence="4" id="KW-0347">Helicase</keyword>
<dbReference type="InterPro" id="IPR049730">
    <property type="entry name" value="SNF2/RAD54-like_C"/>
</dbReference>
<sequence>MISDHNQNESAKSEFITASGRRFVSDARSDFHYTSFETKKLLRAYSPESNAPLLYKKASLIELEPHVAYYRDKMTLSFNICDRMSGACYVLKDISDFLTAVDECETVSYGKHLSFTHDKKAFTEETRNIISFLNDYFREKRTVSYPYGKGHNKEIELKGHEIDEFFASVNSLYFVNKDFRARHIDERLLEKDETFPPIDLSIEKTANGVTFEAAPFTMFEGYSNIYFEKKRKIHVIPRKDCAPILPFLTFLSSRRTENELFIAEKDLPLFSSGLLPVLNEYLNVSIDGFDVTKYSPDVPKFRIYLDMPETYTITCDVQAVYYADRYDEQIFHIFGRGFDDGINSGGNDARGFIKRDLFKESKIAKTISPLFDNLDNKKGVLYIEADESSEDKIYSFLTQDIKILYGLGDVYLSEAIHSINIKAAPRVNLGVSVVSDLLELSIVPEDISVKELDDILNRYDRRKKYYRLKSGEVLDLSSKEMDILYSLRDGLLLSKNDLAEGHVSIPKFRALFLDELADKSKDYEFSHISLSREFKKLVNTFAGSYEKEYDIPESLQDVLRDYQKSGYYWLKTLKANGFGGILADDMGLGKTLQVLSLLLSMKEEAKRQGINNRCSLIVCPASLVYNWQHEIKRFTPELNCELAVGIKPDRERVTSEIDEEKTDVIITSYDLLRRDIDLYRYLSFECMIIDEAQFIKNPSTQVAKAVKSVKAGFKAALTGTPIENRLSELWSIFDFCMPGYLFNYKNFKEKIEIPVVSDGDSDEMQHLRRMIAPFVLRRLKKDVLKELPDKLEENIVSQMTKEQEQLYKAHLQRVKMLVHSKDDEEIKRDRIAILSELTRLRQLCCDPGLIYENYNGGSAKADLLLEMIRSAAESGHKVLLFSQFTSMLDRISKLLSKEGISHYLLTGATKKEDRIKMVDAFQEDDTPVFCISLKAGGTGLNLTAADIVIHYDHWWNIAVQNQATDRAHRIGQKNVVTVYRLIMKDTIEERIILLQNKKKELADQLLNSDSLSTPKLSKEELLELLG</sequence>
<protein>
    <submittedName>
        <fullName evidence="4">Helicase SNF2 family</fullName>
    </submittedName>
</protein>
<dbReference type="InterPro" id="IPR001650">
    <property type="entry name" value="Helicase_C-like"/>
</dbReference>
<dbReference type="Proteomes" id="UP000179284">
    <property type="component" value="Chromosome I"/>
</dbReference>
<dbReference type="GO" id="GO:0016787">
    <property type="term" value="F:hydrolase activity"/>
    <property type="evidence" value="ECO:0007669"/>
    <property type="project" value="UniProtKB-KW"/>
</dbReference>
<dbReference type="Pfam" id="PF08455">
    <property type="entry name" value="SNF2_assoc"/>
    <property type="match status" value="1"/>
</dbReference>
<feature type="domain" description="Helicase ATP-binding" evidence="2">
    <location>
        <begin position="571"/>
        <end position="739"/>
    </location>
</feature>
<dbReference type="PROSITE" id="PS51194">
    <property type="entry name" value="HELICASE_CTER"/>
    <property type="match status" value="1"/>
</dbReference>
<dbReference type="GO" id="GO:0004386">
    <property type="term" value="F:helicase activity"/>
    <property type="evidence" value="ECO:0007669"/>
    <property type="project" value="UniProtKB-KW"/>
</dbReference>
<evidence type="ECO:0000256" key="1">
    <source>
        <dbReference type="ARBA" id="ARBA00022801"/>
    </source>
</evidence>
<dbReference type="InterPro" id="IPR038718">
    <property type="entry name" value="SNF2-like_sf"/>
</dbReference>
<dbReference type="PANTHER" id="PTHR10799">
    <property type="entry name" value="SNF2/RAD54 HELICASE FAMILY"/>
    <property type="match status" value="1"/>
</dbReference>
<evidence type="ECO:0000313" key="4">
    <source>
        <dbReference type="EMBL" id="AOZ96879.1"/>
    </source>
</evidence>
<reference evidence="5" key="1">
    <citation type="submission" date="2016-10" db="EMBL/GenBank/DDBJ databases">
        <title>The complete genome sequence of the rumen bacterium Butyrivibrio hungatei MB2003.</title>
        <authorList>
            <person name="Palevich N."/>
            <person name="Kelly W.J."/>
            <person name="Leahy S.C."/>
            <person name="Altermann E."/>
            <person name="Rakonjac J."/>
            <person name="Attwood G.T."/>
        </authorList>
    </citation>
    <scope>NUCLEOTIDE SEQUENCE [LARGE SCALE GENOMIC DNA]</scope>
    <source>
        <strain evidence="5">MB2003</strain>
    </source>
</reference>
<dbReference type="RefSeq" id="WP_071176537.1">
    <property type="nucleotide sequence ID" value="NZ_CP017831.1"/>
</dbReference>
<proteinExistence type="predicted"/>
<dbReference type="InterPro" id="IPR013663">
    <property type="entry name" value="Helicase_SWF/SNF/SWI_bac"/>
</dbReference>
<dbReference type="CDD" id="cd18012">
    <property type="entry name" value="DEXQc_arch_SWI2_SNF2"/>
    <property type="match status" value="1"/>
</dbReference>
<dbReference type="SMART" id="SM00487">
    <property type="entry name" value="DEXDc"/>
    <property type="match status" value="1"/>
</dbReference>
<dbReference type="Pfam" id="PF00176">
    <property type="entry name" value="SNF2-rel_dom"/>
    <property type="match status" value="1"/>
</dbReference>
<dbReference type="InterPro" id="IPR027417">
    <property type="entry name" value="P-loop_NTPase"/>
</dbReference>
<keyword evidence="1" id="KW-0378">Hydrolase</keyword>
<gene>
    <name evidence="4" type="ORF">bhn_I1846</name>
</gene>
<dbReference type="EMBL" id="CP017831">
    <property type="protein sequence ID" value="AOZ96879.1"/>
    <property type="molecule type" value="Genomic_DNA"/>
</dbReference>
<dbReference type="PROSITE" id="PS51192">
    <property type="entry name" value="HELICASE_ATP_BIND_1"/>
    <property type="match status" value="1"/>
</dbReference>
<dbReference type="GO" id="GO:0005524">
    <property type="term" value="F:ATP binding"/>
    <property type="evidence" value="ECO:0007669"/>
    <property type="project" value="InterPro"/>
</dbReference>
<organism evidence="4 5">
    <name type="scientific">Butyrivibrio hungatei</name>
    <dbReference type="NCBI Taxonomy" id="185008"/>
    <lineage>
        <taxon>Bacteria</taxon>
        <taxon>Bacillati</taxon>
        <taxon>Bacillota</taxon>
        <taxon>Clostridia</taxon>
        <taxon>Lachnospirales</taxon>
        <taxon>Lachnospiraceae</taxon>
        <taxon>Butyrivibrio</taxon>
    </lineage>
</organism>
<evidence type="ECO:0000259" key="2">
    <source>
        <dbReference type="PROSITE" id="PS51192"/>
    </source>
</evidence>
<dbReference type="KEGG" id="bhu:bhn_I1846"/>
<keyword evidence="4" id="KW-0067">ATP-binding</keyword>
<evidence type="ECO:0000259" key="3">
    <source>
        <dbReference type="PROSITE" id="PS51194"/>
    </source>
</evidence>
<dbReference type="CDD" id="cd18793">
    <property type="entry name" value="SF2_C_SNF"/>
    <property type="match status" value="1"/>
</dbReference>
<dbReference type="SMART" id="SM00490">
    <property type="entry name" value="HELICc"/>
    <property type="match status" value="1"/>
</dbReference>
<accession>A0A1D9P2Y9</accession>
<dbReference type="InterPro" id="IPR014001">
    <property type="entry name" value="Helicase_ATP-bd"/>
</dbReference>
<dbReference type="Gene3D" id="3.40.50.10810">
    <property type="entry name" value="Tandem AAA-ATPase domain"/>
    <property type="match status" value="1"/>
</dbReference>
<dbReference type="SUPFAM" id="SSF52540">
    <property type="entry name" value="P-loop containing nucleoside triphosphate hydrolases"/>
    <property type="match status" value="2"/>
</dbReference>
<dbReference type="Pfam" id="PF00271">
    <property type="entry name" value="Helicase_C"/>
    <property type="match status" value="1"/>
</dbReference>
<dbReference type="AlphaFoldDB" id="A0A1D9P2Y9"/>
<dbReference type="Gene3D" id="3.40.50.300">
    <property type="entry name" value="P-loop containing nucleotide triphosphate hydrolases"/>
    <property type="match status" value="1"/>
</dbReference>
<dbReference type="OrthoDB" id="9760715at2"/>
<dbReference type="InterPro" id="IPR000330">
    <property type="entry name" value="SNF2_N"/>
</dbReference>
<keyword evidence="4" id="KW-0547">Nucleotide-binding</keyword>
<keyword evidence="5" id="KW-1185">Reference proteome</keyword>